<dbReference type="PANTHER" id="PTHR35562:SF2">
    <property type="entry name" value="DNA ENDONUCLEASE SMRA-RELATED"/>
    <property type="match status" value="1"/>
</dbReference>
<feature type="region of interest" description="Disordered" evidence="1">
    <location>
        <begin position="1"/>
        <end position="51"/>
    </location>
</feature>
<evidence type="ECO:0000313" key="4">
    <source>
        <dbReference type="Proteomes" id="UP000317155"/>
    </source>
</evidence>
<dbReference type="PANTHER" id="PTHR35562">
    <property type="entry name" value="DNA ENDONUCLEASE SMRA-RELATED"/>
    <property type="match status" value="1"/>
</dbReference>
<dbReference type="OrthoDB" id="9808881at2"/>
<sequence length="231" mass="25252">MKEKKDRKPEKTTQMRNNPFKDLKGFCVSAPEPSPPAKAAPSPRSVAPEEPVAFTEEMARIGVRKLKAQERETPRPTMPPVEDPPSAPVGDADLFVAALGQLDAVFSDQFPEEDEAVPTVTPRRMKLLARGKLMPEATLDLHGLSREEALERVGHFLDNAAYHGRKTLLIVTGKGLRSESEPVLRAAIEGYLAGEGRARVAEWGRAPRQFGGDGALAVFLKSAEKNLPPRD</sequence>
<dbReference type="AlphaFoldDB" id="A0A550JD39"/>
<dbReference type="InterPro" id="IPR036063">
    <property type="entry name" value="Smr_dom_sf"/>
</dbReference>
<keyword evidence="4" id="KW-1185">Reference proteome</keyword>
<evidence type="ECO:0000259" key="2">
    <source>
        <dbReference type="PROSITE" id="PS50828"/>
    </source>
</evidence>
<dbReference type="RefSeq" id="WP_092057847.1">
    <property type="nucleotide sequence ID" value="NZ_FOJJ01000038.1"/>
</dbReference>
<feature type="compositionally biased region" description="Pro residues" evidence="1">
    <location>
        <begin position="76"/>
        <end position="87"/>
    </location>
</feature>
<dbReference type="InterPro" id="IPR002625">
    <property type="entry name" value="Smr_dom"/>
</dbReference>
<reference evidence="3 4" key="1">
    <citation type="submission" date="2019-07" db="EMBL/GenBank/DDBJ databases">
        <title>Insights of Desulfuromonas acetexigens electromicrobiology.</title>
        <authorList>
            <person name="Katuri K."/>
            <person name="Sapireddy V."/>
            <person name="Shaw D.R."/>
            <person name="Saikaly P."/>
        </authorList>
    </citation>
    <scope>NUCLEOTIDE SEQUENCE [LARGE SCALE GENOMIC DNA]</scope>
    <source>
        <strain evidence="3 4">2873</strain>
    </source>
</reference>
<dbReference type="Pfam" id="PF01713">
    <property type="entry name" value="Smr"/>
    <property type="match status" value="1"/>
</dbReference>
<evidence type="ECO:0000256" key="1">
    <source>
        <dbReference type="SAM" id="MobiDB-lite"/>
    </source>
</evidence>
<comment type="caution">
    <text evidence="3">The sequence shown here is derived from an EMBL/GenBank/DDBJ whole genome shotgun (WGS) entry which is preliminary data.</text>
</comment>
<feature type="region of interest" description="Disordered" evidence="1">
    <location>
        <begin position="66"/>
        <end position="88"/>
    </location>
</feature>
<gene>
    <name evidence="3" type="ORF">FL622_09430</name>
</gene>
<dbReference type="PROSITE" id="PS50828">
    <property type="entry name" value="SMR"/>
    <property type="match status" value="1"/>
</dbReference>
<proteinExistence type="predicted"/>
<dbReference type="Gene3D" id="3.30.1370.110">
    <property type="match status" value="1"/>
</dbReference>
<dbReference type="SUPFAM" id="SSF160443">
    <property type="entry name" value="SMR domain-like"/>
    <property type="match status" value="1"/>
</dbReference>
<feature type="compositionally biased region" description="Low complexity" evidence="1">
    <location>
        <begin position="39"/>
        <end position="48"/>
    </location>
</feature>
<dbReference type="SMART" id="SM00463">
    <property type="entry name" value="SMR"/>
    <property type="match status" value="1"/>
</dbReference>
<accession>A0A550JD39</accession>
<protein>
    <recommendedName>
        <fullName evidence="2">Smr domain-containing protein</fullName>
    </recommendedName>
</protein>
<dbReference type="EMBL" id="VJVV01000006">
    <property type="protein sequence ID" value="TRO81120.1"/>
    <property type="molecule type" value="Genomic_DNA"/>
</dbReference>
<feature type="compositionally biased region" description="Basic and acidic residues" evidence="1">
    <location>
        <begin position="1"/>
        <end position="24"/>
    </location>
</feature>
<organism evidence="3 4">
    <name type="scientific">Trichloromonas acetexigens</name>
    <dbReference type="NCBI Taxonomy" id="38815"/>
    <lineage>
        <taxon>Bacteria</taxon>
        <taxon>Pseudomonadati</taxon>
        <taxon>Thermodesulfobacteriota</taxon>
        <taxon>Desulfuromonadia</taxon>
        <taxon>Desulfuromonadales</taxon>
        <taxon>Trichloromonadaceae</taxon>
        <taxon>Trichloromonas</taxon>
    </lineage>
</organism>
<evidence type="ECO:0000313" key="3">
    <source>
        <dbReference type="EMBL" id="TRO81120.1"/>
    </source>
</evidence>
<name>A0A550JD39_9BACT</name>
<dbReference type="Proteomes" id="UP000317155">
    <property type="component" value="Unassembled WGS sequence"/>
</dbReference>
<feature type="domain" description="Smr" evidence="2">
    <location>
        <begin position="139"/>
        <end position="221"/>
    </location>
</feature>